<evidence type="ECO:0000313" key="5">
    <source>
        <dbReference type="EMBL" id="CAA2137391.1"/>
    </source>
</evidence>
<evidence type="ECO:0000256" key="1">
    <source>
        <dbReference type="ARBA" id="ARBA00006739"/>
    </source>
</evidence>
<keyword evidence="5" id="KW-0614">Plasmid</keyword>
<dbReference type="PANTHER" id="PTHR43179">
    <property type="entry name" value="RHAMNOSYLTRANSFERASE WBBL"/>
    <property type="match status" value="1"/>
</dbReference>
<organism evidence="5">
    <name type="scientific">Methylobacterium bullatum</name>
    <dbReference type="NCBI Taxonomy" id="570505"/>
    <lineage>
        <taxon>Bacteria</taxon>
        <taxon>Pseudomonadati</taxon>
        <taxon>Pseudomonadota</taxon>
        <taxon>Alphaproteobacteria</taxon>
        <taxon>Hyphomicrobiales</taxon>
        <taxon>Methylobacteriaceae</taxon>
        <taxon>Methylobacterium</taxon>
    </lineage>
</organism>
<dbReference type="SUPFAM" id="SSF53448">
    <property type="entry name" value="Nucleotide-diphospho-sugar transferases"/>
    <property type="match status" value="1"/>
</dbReference>
<evidence type="ECO:0000256" key="2">
    <source>
        <dbReference type="ARBA" id="ARBA00022676"/>
    </source>
</evidence>
<gene>
    <name evidence="6" type="primary">valG_1</name>
    <name evidence="5" type="ORF">MBLL_00633</name>
    <name evidence="6" type="ORF">OICFNHDK_2595</name>
</gene>
<reference evidence="6" key="1">
    <citation type="journal article" date="2016" name="Front. Microbiol.">
        <title>Genome Sequence of the Piezophilic, Mesophilic Sulfate-Reducing Bacterium Desulfovibrio indicus J2T.</title>
        <authorList>
            <person name="Cao J."/>
            <person name="Maignien L."/>
            <person name="Shao Z."/>
            <person name="Alain K."/>
            <person name="Jebbar M."/>
        </authorList>
    </citation>
    <scope>NUCLEOTIDE SEQUENCE</scope>
    <source>
        <strain evidence="6">DSM 21893</strain>
    </source>
</reference>
<dbReference type="Gene3D" id="3.90.550.10">
    <property type="entry name" value="Spore Coat Polysaccharide Biosynthesis Protein SpsA, Chain A"/>
    <property type="match status" value="1"/>
</dbReference>
<proteinExistence type="inferred from homology"/>
<evidence type="ECO:0000259" key="4">
    <source>
        <dbReference type="Pfam" id="PF02709"/>
    </source>
</evidence>
<sequence>MPARARSVSVLTLVRHRDGHLRNLMRGLARQTVAPLELVIAWMQPEPAPDLPDPGCPVRHLHVPGEPMPLAAARNRAAEAAQGSRLIFLDVDCIPGPGLVAAYAGAEAEALLLGEVLYLPEGAVGASLDCEALDRAGRVHPAKPPIPETGLRPEPEARELWGLSFALPASAYRSVGGMDEGFSGYGGEETDFALRLAASGLPTFWIAGARAYHQHHPVHVPPLPHFESILRNATRFHARHGSWCMEYWLGQFREAGLIAWDAQATSIRRLRTPDPAEIAAARQPGTRLFS</sequence>
<protein>
    <submittedName>
        <fullName evidence="6">Validoxylamine A glucosyltransferase</fullName>
    </submittedName>
</protein>
<feature type="domain" description="Galactosyltransferase C-terminal" evidence="4">
    <location>
        <begin position="155"/>
        <end position="216"/>
    </location>
</feature>
<dbReference type="Proteomes" id="UP001055307">
    <property type="component" value="Unassembled WGS sequence"/>
</dbReference>
<reference evidence="6" key="3">
    <citation type="submission" date="2021-08" db="EMBL/GenBank/DDBJ databases">
        <authorList>
            <person name="Tani A."/>
            <person name="Ola A."/>
            <person name="Ogura Y."/>
            <person name="Katsura K."/>
            <person name="Hayashi T."/>
        </authorList>
    </citation>
    <scope>NUCLEOTIDE SEQUENCE</scope>
    <source>
        <strain evidence="6">DSM 21893</strain>
    </source>
</reference>
<reference evidence="5" key="2">
    <citation type="submission" date="2019-12" db="EMBL/GenBank/DDBJ databases">
        <authorList>
            <person name="Cremers G."/>
        </authorList>
    </citation>
    <scope>NUCLEOTIDE SEQUENCE</scope>
    <source>
        <strain evidence="5">Mbul2</strain>
        <plasmid evidence="5">1</plasmid>
    </source>
</reference>
<dbReference type="InterPro" id="IPR029044">
    <property type="entry name" value="Nucleotide-diphossugar_trans"/>
</dbReference>
<evidence type="ECO:0000313" key="6">
    <source>
        <dbReference type="EMBL" id="GJD40129.1"/>
    </source>
</evidence>
<accession>A0A679JF06</accession>
<comment type="similarity">
    <text evidence="1">Belongs to the glycosyltransferase 2 family.</text>
</comment>
<geneLocation type="plasmid" evidence="5">
    <name>1</name>
</geneLocation>
<dbReference type="RefSeq" id="WP_192215097.1">
    <property type="nucleotide sequence ID" value="NZ_BPQF01000012.1"/>
</dbReference>
<evidence type="ECO:0000313" key="7">
    <source>
        <dbReference type="Proteomes" id="UP001055307"/>
    </source>
</evidence>
<name>A0A679JF06_9HYPH</name>
<dbReference type="InterPro" id="IPR027791">
    <property type="entry name" value="Galactosyl_T_C"/>
</dbReference>
<keyword evidence="7" id="KW-1185">Reference proteome</keyword>
<keyword evidence="3" id="KW-0808">Transferase</keyword>
<dbReference type="GO" id="GO:0016757">
    <property type="term" value="F:glycosyltransferase activity"/>
    <property type="evidence" value="ECO:0007669"/>
    <property type="project" value="UniProtKB-KW"/>
</dbReference>
<evidence type="ECO:0000256" key="3">
    <source>
        <dbReference type="ARBA" id="ARBA00022679"/>
    </source>
</evidence>
<keyword evidence="2" id="KW-0328">Glycosyltransferase</keyword>
<dbReference type="EMBL" id="BPQF01000012">
    <property type="protein sequence ID" value="GJD40129.1"/>
    <property type="molecule type" value="Genomic_DNA"/>
</dbReference>
<dbReference type="AlphaFoldDB" id="A0A679JF06"/>
<dbReference type="PANTHER" id="PTHR43179:SF12">
    <property type="entry name" value="GALACTOFURANOSYLTRANSFERASE GLFT2"/>
    <property type="match status" value="1"/>
</dbReference>
<dbReference type="Pfam" id="PF02709">
    <property type="entry name" value="Glyco_transf_7C"/>
    <property type="match status" value="1"/>
</dbReference>
<dbReference type="EMBL" id="LR743510">
    <property type="protein sequence ID" value="CAA2137391.1"/>
    <property type="molecule type" value="Genomic_DNA"/>
</dbReference>